<keyword evidence="3 5" id="KW-0949">S-adenosyl-L-methionine</keyword>
<dbReference type="PANTHER" id="PTHR18895">
    <property type="entry name" value="HEMK METHYLTRANSFERASE"/>
    <property type="match status" value="1"/>
</dbReference>
<proteinExistence type="inferred from homology"/>
<comment type="similarity">
    <text evidence="5">Belongs to the protein N5-glutamine methyltransferase family. PrmC subfamily.</text>
</comment>
<evidence type="ECO:0000256" key="2">
    <source>
        <dbReference type="ARBA" id="ARBA00022679"/>
    </source>
</evidence>
<evidence type="ECO:0000256" key="5">
    <source>
        <dbReference type="HAMAP-Rule" id="MF_02126"/>
    </source>
</evidence>
<keyword evidence="2 5" id="KW-0808">Transferase</keyword>
<evidence type="ECO:0000256" key="1">
    <source>
        <dbReference type="ARBA" id="ARBA00022603"/>
    </source>
</evidence>
<dbReference type="Proteomes" id="UP000293623">
    <property type="component" value="Unassembled WGS sequence"/>
</dbReference>
<accession>A0A4Q2KIC4</accession>
<feature type="binding site" evidence="5">
    <location>
        <begin position="119"/>
        <end position="123"/>
    </location>
    <ligand>
        <name>S-adenosyl-L-methionine</name>
        <dbReference type="ChEBI" id="CHEBI:59789"/>
    </ligand>
</feature>
<feature type="domain" description="Methyltransferase small" evidence="6">
    <location>
        <begin position="102"/>
        <end position="198"/>
    </location>
</feature>
<evidence type="ECO:0000313" key="8">
    <source>
        <dbReference type="EMBL" id="RXZ64928.1"/>
    </source>
</evidence>
<feature type="binding site" evidence="5">
    <location>
        <position position="189"/>
    </location>
    <ligand>
        <name>S-adenosyl-L-methionine</name>
        <dbReference type="ChEBI" id="CHEBI:59789"/>
    </ligand>
</feature>
<reference evidence="8 9" key="1">
    <citation type="submission" date="2019-01" db="EMBL/GenBank/DDBJ databases">
        <title>Altererythrobacter rhizovicinus sp. nov., isolated from the rhizosphere soil of Haloxylon ammodendron.</title>
        <authorList>
            <person name="Li H.-P."/>
            <person name="Gou J.-Y."/>
            <person name="Yao D."/>
            <person name="Han Q.-Q."/>
            <person name="Shao K.-Z."/>
            <person name="Zhao Q."/>
            <person name="Zhang J.-L."/>
        </authorList>
    </citation>
    <scope>NUCLEOTIDE SEQUENCE [LARGE SCALE GENOMIC DNA]</scope>
    <source>
        <strain evidence="8 9">AY-3R</strain>
    </source>
</reference>
<evidence type="ECO:0000259" key="7">
    <source>
        <dbReference type="Pfam" id="PF17827"/>
    </source>
</evidence>
<dbReference type="InterPro" id="IPR004556">
    <property type="entry name" value="HemK-like"/>
</dbReference>
<feature type="binding site" evidence="5">
    <location>
        <position position="171"/>
    </location>
    <ligand>
        <name>S-adenosyl-L-methionine</name>
        <dbReference type="ChEBI" id="CHEBI:59789"/>
    </ligand>
</feature>
<dbReference type="InterPro" id="IPR002052">
    <property type="entry name" value="DNA_methylase_N6_adenine_CS"/>
</dbReference>
<dbReference type="Pfam" id="PF05175">
    <property type="entry name" value="MTS"/>
    <property type="match status" value="1"/>
</dbReference>
<dbReference type="InterPro" id="IPR007848">
    <property type="entry name" value="Small_mtfrase_dom"/>
</dbReference>
<evidence type="ECO:0000256" key="3">
    <source>
        <dbReference type="ARBA" id="ARBA00022691"/>
    </source>
</evidence>
<feature type="binding site" evidence="5">
    <location>
        <begin position="189"/>
        <end position="192"/>
    </location>
    <ligand>
        <name>substrate</name>
    </ligand>
</feature>
<comment type="catalytic activity">
    <reaction evidence="4 5">
        <text>L-glutaminyl-[peptide chain release factor] + S-adenosyl-L-methionine = N(5)-methyl-L-glutaminyl-[peptide chain release factor] + S-adenosyl-L-homocysteine + H(+)</text>
        <dbReference type="Rhea" id="RHEA:42896"/>
        <dbReference type="Rhea" id="RHEA-COMP:10271"/>
        <dbReference type="Rhea" id="RHEA-COMP:10272"/>
        <dbReference type="ChEBI" id="CHEBI:15378"/>
        <dbReference type="ChEBI" id="CHEBI:30011"/>
        <dbReference type="ChEBI" id="CHEBI:57856"/>
        <dbReference type="ChEBI" id="CHEBI:59789"/>
        <dbReference type="ChEBI" id="CHEBI:61891"/>
        <dbReference type="EC" id="2.1.1.297"/>
    </reaction>
</comment>
<evidence type="ECO:0000313" key="9">
    <source>
        <dbReference type="Proteomes" id="UP000293623"/>
    </source>
</evidence>
<dbReference type="GO" id="GO:0003676">
    <property type="term" value="F:nucleic acid binding"/>
    <property type="evidence" value="ECO:0007669"/>
    <property type="project" value="InterPro"/>
</dbReference>
<dbReference type="NCBIfam" id="TIGR03534">
    <property type="entry name" value="RF_mod_PrmC"/>
    <property type="match status" value="1"/>
</dbReference>
<dbReference type="EMBL" id="SDPV01000002">
    <property type="protein sequence ID" value="RXZ64928.1"/>
    <property type="molecule type" value="Genomic_DNA"/>
</dbReference>
<feature type="binding site" evidence="5">
    <location>
        <position position="142"/>
    </location>
    <ligand>
        <name>S-adenosyl-L-methionine</name>
        <dbReference type="ChEBI" id="CHEBI:59789"/>
    </ligand>
</feature>
<evidence type="ECO:0000259" key="6">
    <source>
        <dbReference type="Pfam" id="PF05175"/>
    </source>
</evidence>
<evidence type="ECO:0000256" key="4">
    <source>
        <dbReference type="ARBA" id="ARBA00048391"/>
    </source>
</evidence>
<comment type="caution">
    <text evidence="8">The sequence shown here is derived from an EMBL/GenBank/DDBJ whole genome shotgun (WGS) entry which is preliminary data.</text>
</comment>
<comment type="function">
    <text evidence="5">Methylates the class 1 translation termination release factors RF1/PrfA and RF2/PrfB on the glutamine residue of the universally conserved GGQ motif.</text>
</comment>
<dbReference type="PROSITE" id="PS00092">
    <property type="entry name" value="N6_MTASE"/>
    <property type="match status" value="1"/>
</dbReference>
<dbReference type="CDD" id="cd02440">
    <property type="entry name" value="AdoMet_MTases"/>
    <property type="match status" value="1"/>
</dbReference>
<dbReference type="NCBIfam" id="TIGR00536">
    <property type="entry name" value="hemK_fam"/>
    <property type="match status" value="1"/>
</dbReference>
<organism evidence="8 9">
    <name type="scientific">Pelagerythrobacter rhizovicinus</name>
    <dbReference type="NCBI Taxonomy" id="2268576"/>
    <lineage>
        <taxon>Bacteria</taxon>
        <taxon>Pseudomonadati</taxon>
        <taxon>Pseudomonadota</taxon>
        <taxon>Alphaproteobacteria</taxon>
        <taxon>Sphingomonadales</taxon>
        <taxon>Erythrobacteraceae</taxon>
        <taxon>Pelagerythrobacter</taxon>
    </lineage>
</organism>
<keyword evidence="9" id="KW-1185">Reference proteome</keyword>
<sequence>MAEDHATVAGALRAAAERLEVTSDTARLDAEVLMAHALGVSRSELLLRHMRDAAPKGFAALLERRAAHEPVAYIVGEQEFYGRSFRVTPDVLIPRADSEATLAAALEGAGARGRVLDLGVGSGALLLSFLAERPGWQGVGIDRSPGALAVARDNAARLDVERRARLLPRDWHVPGWGENLGQFDRVIANPPYVEDAATIAPSVRRYEPAGALFAGPEGLDDYRALIPQLPALLAPAGLAVLEIGAAQADAVSAIARQAGFSAELRRDLADRPRALILRKGVGKGHCDS</sequence>
<dbReference type="InterPro" id="IPR040758">
    <property type="entry name" value="PrmC_N"/>
</dbReference>
<dbReference type="PANTHER" id="PTHR18895:SF74">
    <property type="entry name" value="MTRF1L RELEASE FACTOR GLUTAMINE METHYLTRANSFERASE"/>
    <property type="match status" value="1"/>
</dbReference>
<dbReference type="InterPro" id="IPR019874">
    <property type="entry name" value="RF_methyltr_PrmC"/>
</dbReference>
<feature type="domain" description="Release factor glutamine methyltransferase N-terminal" evidence="7">
    <location>
        <begin position="11"/>
        <end position="76"/>
    </location>
</feature>
<dbReference type="GO" id="GO:0102559">
    <property type="term" value="F:peptide chain release factor N(5)-glutamine methyltransferase activity"/>
    <property type="evidence" value="ECO:0007669"/>
    <property type="project" value="UniProtKB-EC"/>
</dbReference>
<dbReference type="GO" id="GO:0032259">
    <property type="term" value="P:methylation"/>
    <property type="evidence" value="ECO:0007669"/>
    <property type="project" value="UniProtKB-KW"/>
</dbReference>
<dbReference type="HAMAP" id="MF_02126">
    <property type="entry name" value="RF_methyltr_PrmC"/>
    <property type="match status" value="1"/>
</dbReference>
<gene>
    <name evidence="5 8" type="primary">prmC</name>
    <name evidence="8" type="ORF">ETX26_13875</name>
</gene>
<keyword evidence="1 5" id="KW-0489">Methyltransferase</keyword>
<dbReference type="AlphaFoldDB" id="A0A4Q2KIC4"/>
<dbReference type="SUPFAM" id="SSF53335">
    <property type="entry name" value="S-adenosyl-L-methionine-dependent methyltransferases"/>
    <property type="match status" value="1"/>
</dbReference>
<dbReference type="OrthoDB" id="9800643at2"/>
<dbReference type="Gene3D" id="1.10.8.10">
    <property type="entry name" value="DNA helicase RuvA subunit, C-terminal domain"/>
    <property type="match status" value="1"/>
</dbReference>
<dbReference type="InterPro" id="IPR029063">
    <property type="entry name" value="SAM-dependent_MTases_sf"/>
</dbReference>
<dbReference type="Pfam" id="PF17827">
    <property type="entry name" value="PrmC_N"/>
    <property type="match status" value="1"/>
</dbReference>
<name>A0A4Q2KIC4_9SPHN</name>
<dbReference type="Gene3D" id="3.40.50.150">
    <property type="entry name" value="Vaccinia Virus protein VP39"/>
    <property type="match status" value="1"/>
</dbReference>
<dbReference type="EC" id="2.1.1.297" evidence="5"/>
<dbReference type="RefSeq" id="WP_129525233.1">
    <property type="nucleotide sequence ID" value="NZ_SDPV01000002.1"/>
</dbReference>
<dbReference type="InterPro" id="IPR050320">
    <property type="entry name" value="N5-glutamine_MTase"/>
</dbReference>
<protein>
    <recommendedName>
        <fullName evidence="5">Release factor glutamine methyltransferase</fullName>
        <shortName evidence="5">RF MTase</shortName>
        <ecNumber evidence="5">2.1.1.297</ecNumber>
    </recommendedName>
    <alternativeName>
        <fullName evidence="5">N5-glutamine methyltransferase PrmC</fullName>
    </alternativeName>
    <alternativeName>
        <fullName evidence="5">Protein-(glutamine-N5) MTase PrmC</fullName>
    </alternativeName>
    <alternativeName>
        <fullName evidence="5">Protein-glutamine N-methyltransferase PrmC</fullName>
    </alternativeName>
</protein>